<gene>
    <name evidence="5" type="ORF">SAMN04488029_0992</name>
</gene>
<evidence type="ECO:0000256" key="1">
    <source>
        <dbReference type="ARBA" id="ARBA00023015"/>
    </source>
</evidence>
<keyword evidence="1" id="KW-0805">Transcription regulation</keyword>
<dbReference type="Pfam" id="PF01047">
    <property type="entry name" value="MarR"/>
    <property type="match status" value="1"/>
</dbReference>
<accession>A0A1W2G885</accession>
<dbReference type="PROSITE" id="PS50995">
    <property type="entry name" value="HTH_MARR_2"/>
    <property type="match status" value="1"/>
</dbReference>
<keyword evidence="2 5" id="KW-0238">DNA-binding</keyword>
<organism evidence="5 6">
    <name type="scientific">Reichenbachiella faecimaris</name>
    <dbReference type="NCBI Taxonomy" id="692418"/>
    <lineage>
        <taxon>Bacteria</taxon>
        <taxon>Pseudomonadati</taxon>
        <taxon>Bacteroidota</taxon>
        <taxon>Cytophagia</taxon>
        <taxon>Cytophagales</taxon>
        <taxon>Reichenbachiellaceae</taxon>
        <taxon>Reichenbachiella</taxon>
    </lineage>
</organism>
<dbReference type="OrthoDB" id="996843at2"/>
<feature type="domain" description="HTH marR-type" evidence="4">
    <location>
        <begin position="10"/>
        <end position="144"/>
    </location>
</feature>
<evidence type="ECO:0000313" key="6">
    <source>
        <dbReference type="Proteomes" id="UP000192472"/>
    </source>
</evidence>
<dbReference type="GO" id="GO:0003677">
    <property type="term" value="F:DNA binding"/>
    <property type="evidence" value="ECO:0007669"/>
    <property type="project" value="UniProtKB-KW"/>
</dbReference>
<evidence type="ECO:0000313" key="5">
    <source>
        <dbReference type="EMBL" id="SMD32642.1"/>
    </source>
</evidence>
<dbReference type="SMART" id="SM00347">
    <property type="entry name" value="HTH_MARR"/>
    <property type="match status" value="1"/>
</dbReference>
<protein>
    <submittedName>
        <fullName evidence="5">DNA-binding transcriptional regulator, MarR family</fullName>
    </submittedName>
</protein>
<dbReference type="InterPro" id="IPR036388">
    <property type="entry name" value="WH-like_DNA-bd_sf"/>
</dbReference>
<dbReference type="AlphaFoldDB" id="A0A1W2G885"/>
<dbReference type="PANTHER" id="PTHR42756">
    <property type="entry name" value="TRANSCRIPTIONAL REGULATOR, MARR"/>
    <property type="match status" value="1"/>
</dbReference>
<evidence type="ECO:0000256" key="2">
    <source>
        <dbReference type="ARBA" id="ARBA00023125"/>
    </source>
</evidence>
<dbReference type="PRINTS" id="PR00598">
    <property type="entry name" value="HTHMARR"/>
</dbReference>
<proteinExistence type="predicted"/>
<dbReference type="SUPFAM" id="SSF46785">
    <property type="entry name" value="Winged helix' DNA-binding domain"/>
    <property type="match status" value="1"/>
</dbReference>
<keyword evidence="3" id="KW-0804">Transcription</keyword>
<keyword evidence="6" id="KW-1185">Reference proteome</keyword>
<dbReference type="Gene3D" id="1.10.10.10">
    <property type="entry name" value="Winged helix-like DNA-binding domain superfamily/Winged helix DNA-binding domain"/>
    <property type="match status" value="1"/>
</dbReference>
<dbReference type="PANTHER" id="PTHR42756:SF1">
    <property type="entry name" value="TRANSCRIPTIONAL REPRESSOR OF EMRAB OPERON"/>
    <property type="match status" value="1"/>
</dbReference>
<dbReference type="Proteomes" id="UP000192472">
    <property type="component" value="Unassembled WGS sequence"/>
</dbReference>
<name>A0A1W2G885_REIFA</name>
<dbReference type="InterPro" id="IPR036390">
    <property type="entry name" value="WH_DNA-bd_sf"/>
</dbReference>
<dbReference type="RefSeq" id="WP_084371295.1">
    <property type="nucleotide sequence ID" value="NZ_FWYF01000001.1"/>
</dbReference>
<evidence type="ECO:0000256" key="3">
    <source>
        <dbReference type="ARBA" id="ARBA00023163"/>
    </source>
</evidence>
<evidence type="ECO:0000259" key="4">
    <source>
        <dbReference type="PROSITE" id="PS50995"/>
    </source>
</evidence>
<dbReference type="InterPro" id="IPR000835">
    <property type="entry name" value="HTH_MarR-typ"/>
</dbReference>
<dbReference type="EMBL" id="FWYF01000001">
    <property type="protein sequence ID" value="SMD32642.1"/>
    <property type="molecule type" value="Genomic_DNA"/>
</dbReference>
<dbReference type="GO" id="GO:0003700">
    <property type="term" value="F:DNA-binding transcription factor activity"/>
    <property type="evidence" value="ECO:0007669"/>
    <property type="project" value="InterPro"/>
</dbReference>
<dbReference type="STRING" id="692418.SAMN04488029_0992"/>
<sequence>MEENKLPELDQTILPWLGRTMKALDYYLNDHLASRGLKLTKAQMILLKVLFQQGAMAQNNLAFITNRDKTSLTRLINTMEKKNFVIRSVDKNDKRIKLVSITEEGKKMFNSAIPILQEIISTIQEGIEQKDLEMTIKVLKQIGKNIKIDELTTPLNK</sequence>
<reference evidence="5 6" key="1">
    <citation type="submission" date="2017-04" db="EMBL/GenBank/DDBJ databases">
        <authorList>
            <person name="Afonso C.L."/>
            <person name="Miller P.J."/>
            <person name="Scott M.A."/>
            <person name="Spackman E."/>
            <person name="Goraichik I."/>
            <person name="Dimitrov K.M."/>
            <person name="Suarez D.L."/>
            <person name="Swayne D.E."/>
        </authorList>
    </citation>
    <scope>NUCLEOTIDE SEQUENCE [LARGE SCALE GENOMIC DNA]</scope>
    <source>
        <strain evidence="5 6">DSM 26133</strain>
    </source>
</reference>